<dbReference type="SUPFAM" id="SSF48498">
    <property type="entry name" value="Tetracyclin repressor-like, C-terminal domain"/>
    <property type="match status" value="1"/>
</dbReference>
<comment type="caution">
    <text evidence="5">The sequence shown here is derived from an EMBL/GenBank/DDBJ whole genome shotgun (WGS) entry which is preliminary data.</text>
</comment>
<organism evidence="5 6">
    <name type="scientific">Streptomyces fuscus</name>
    <dbReference type="NCBI Taxonomy" id="3048495"/>
    <lineage>
        <taxon>Bacteria</taxon>
        <taxon>Bacillati</taxon>
        <taxon>Actinomycetota</taxon>
        <taxon>Actinomycetes</taxon>
        <taxon>Kitasatosporales</taxon>
        <taxon>Streptomycetaceae</taxon>
        <taxon>Streptomyces</taxon>
    </lineage>
</organism>
<dbReference type="PROSITE" id="PS50977">
    <property type="entry name" value="HTH_TETR_2"/>
    <property type="match status" value="1"/>
</dbReference>
<feature type="DNA-binding region" description="H-T-H motif" evidence="2">
    <location>
        <begin position="39"/>
        <end position="58"/>
    </location>
</feature>
<evidence type="ECO:0000256" key="3">
    <source>
        <dbReference type="SAM" id="MobiDB-lite"/>
    </source>
</evidence>
<evidence type="ECO:0000313" key="6">
    <source>
        <dbReference type="Proteomes" id="UP001241926"/>
    </source>
</evidence>
<evidence type="ECO:0000256" key="1">
    <source>
        <dbReference type="ARBA" id="ARBA00023125"/>
    </source>
</evidence>
<proteinExistence type="predicted"/>
<dbReference type="Proteomes" id="UP001241926">
    <property type="component" value="Unassembled WGS sequence"/>
</dbReference>
<dbReference type="InterPro" id="IPR009057">
    <property type="entry name" value="Homeodomain-like_sf"/>
</dbReference>
<feature type="region of interest" description="Disordered" evidence="3">
    <location>
        <begin position="188"/>
        <end position="207"/>
    </location>
</feature>
<evidence type="ECO:0000259" key="4">
    <source>
        <dbReference type="PROSITE" id="PS50977"/>
    </source>
</evidence>
<keyword evidence="1 2" id="KW-0238">DNA-binding</keyword>
<dbReference type="PANTHER" id="PTHR30055:SF235">
    <property type="entry name" value="TRANSCRIPTIONAL REGULATORY PROTEIN"/>
    <property type="match status" value="1"/>
</dbReference>
<dbReference type="InterPro" id="IPR036271">
    <property type="entry name" value="Tet_transcr_reg_TetR-rel_C_sf"/>
</dbReference>
<dbReference type="EMBL" id="JASJUS010000060">
    <property type="protein sequence ID" value="MDL2081886.1"/>
    <property type="molecule type" value="Genomic_DNA"/>
</dbReference>
<dbReference type="Pfam" id="PF17920">
    <property type="entry name" value="TetR_C_16"/>
    <property type="match status" value="1"/>
</dbReference>
<dbReference type="InterPro" id="IPR041678">
    <property type="entry name" value="TetR_C_16"/>
</dbReference>
<sequence>MAAPEPAQAPAARRSDHTRAAILAAARRHFAAYGFEGTTIRAIAADAGIDHSMVMRYYGSKARLLDAALDIDLDLPGLSATPDDRRAELLVRHFLHRWEHNAAGDGLLLLLRSAVTHEQAAQRTREIFAAQVAPALNTDPEKAGLVSTQLLGLALTRYLLRIPAVVAMRPEEIVAAYAPAIHTVLQPPARTPQGLPPHPAPATTQTP</sequence>
<reference evidence="5 6" key="1">
    <citation type="submission" date="2023-05" db="EMBL/GenBank/DDBJ databases">
        <title>Streptomyces fuscus sp. nov., a brown-black pigment producing actinomyces isolated from dry sand of Sea duck farm.</title>
        <authorList>
            <person name="Xie J."/>
            <person name="Shen N."/>
        </authorList>
    </citation>
    <scope>NUCLEOTIDE SEQUENCE [LARGE SCALE GENOMIC DNA]</scope>
    <source>
        <strain evidence="5 6">GXMU-J15</strain>
    </source>
</reference>
<evidence type="ECO:0000256" key="2">
    <source>
        <dbReference type="PROSITE-ProRule" id="PRU00335"/>
    </source>
</evidence>
<gene>
    <name evidence="5" type="ORF">QNN03_36215</name>
</gene>
<dbReference type="Gene3D" id="1.10.357.10">
    <property type="entry name" value="Tetracycline Repressor, domain 2"/>
    <property type="match status" value="1"/>
</dbReference>
<evidence type="ECO:0000313" key="5">
    <source>
        <dbReference type="EMBL" id="MDL2081886.1"/>
    </source>
</evidence>
<dbReference type="SUPFAM" id="SSF46689">
    <property type="entry name" value="Homeodomain-like"/>
    <property type="match status" value="1"/>
</dbReference>
<dbReference type="PANTHER" id="PTHR30055">
    <property type="entry name" value="HTH-TYPE TRANSCRIPTIONAL REGULATOR RUTR"/>
    <property type="match status" value="1"/>
</dbReference>
<feature type="domain" description="HTH tetR-type" evidence="4">
    <location>
        <begin position="16"/>
        <end position="76"/>
    </location>
</feature>
<dbReference type="PRINTS" id="PR00455">
    <property type="entry name" value="HTHTETR"/>
</dbReference>
<dbReference type="RefSeq" id="WP_261717213.1">
    <property type="nucleotide sequence ID" value="NZ_JASJUS010000060.1"/>
</dbReference>
<dbReference type="Pfam" id="PF00440">
    <property type="entry name" value="TetR_N"/>
    <property type="match status" value="1"/>
</dbReference>
<dbReference type="InterPro" id="IPR050109">
    <property type="entry name" value="HTH-type_TetR-like_transc_reg"/>
</dbReference>
<keyword evidence="6" id="KW-1185">Reference proteome</keyword>
<dbReference type="InterPro" id="IPR001647">
    <property type="entry name" value="HTH_TetR"/>
</dbReference>
<dbReference type="Gene3D" id="1.10.10.60">
    <property type="entry name" value="Homeodomain-like"/>
    <property type="match status" value="1"/>
</dbReference>
<name>A0ABT7JAH5_9ACTN</name>
<protein>
    <submittedName>
        <fullName evidence="5">TetR family transcriptional regulator</fullName>
    </submittedName>
</protein>
<accession>A0ABT7JAH5</accession>